<evidence type="ECO:0000256" key="1">
    <source>
        <dbReference type="ARBA" id="ARBA00004651"/>
    </source>
</evidence>
<feature type="transmembrane region" description="Helical" evidence="6">
    <location>
        <begin position="40"/>
        <end position="62"/>
    </location>
</feature>
<evidence type="ECO:0000313" key="8">
    <source>
        <dbReference type="EMBL" id="TWH69638.1"/>
    </source>
</evidence>
<sequence length="114" mass="12192">MLGIGAFLISSVVRVVDRRRDVVALVVVGARRRTLRLVQLAQTLGPLSIALTVSMVVGHLGGNALLRLQGKQVGWYDGTLQAAWPMVLVAVLAACAVGVIVVGLRPKTEDLRRQ</sequence>
<protein>
    <recommendedName>
        <fullName evidence="7">ABC3 transporter permease C-terminal domain-containing protein</fullName>
    </recommendedName>
</protein>
<dbReference type="EMBL" id="VLKE01000001">
    <property type="protein sequence ID" value="TWH69638.1"/>
    <property type="molecule type" value="Genomic_DNA"/>
</dbReference>
<accession>A0A562IFN7</accession>
<dbReference type="InterPro" id="IPR003838">
    <property type="entry name" value="ABC3_permease_C"/>
</dbReference>
<feature type="domain" description="ABC3 transporter permease C-terminal" evidence="7">
    <location>
        <begin position="2"/>
        <end position="98"/>
    </location>
</feature>
<feature type="transmembrane region" description="Helical" evidence="6">
    <location>
        <begin position="82"/>
        <end position="104"/>
    </location>
</feature>
<comment type="caution">
    <text evidence="8">The sequence shown here is derived from an EMBL/GenBank/DDBJ whole genome shotgun (WGS) entry which is preliminary data.</text>
</comment>
<name>A0A562IFN7_MICOL</name>
<keyword evidence="3 6" id="KW-0812">Transmembrane</keyword>
<evidence type="ECO:0000313" key="9">
    <source>
        <dbReference type="Proteomes" id="UP000319825"/>
    </source>
</evidence>
<dbReference type="AlphaFoldDB" id="A0A562IFN7"/>
<comment type="subcellular location">
    <subcellularLocation>
        <location evidence="1">Cell membrane</location>
        <topology evidence="1">Multi-pass membrane protein</topology>
    </subcellularLocation>
</comment>
<keyword evidence="9" id="KW-1185">Reference proteome</keyword>
<gene>
    <name evidence="8" type="ORF">JD77_04648</name>
</gene>
<evidence type="ECO:0000259" key="7">
    <source>
        <dbReference type="Pfam" id="PF02687"/>
    </source>
</evidence>
<proteinExistence type="predicted"/>
<reference evidence="8 9" key="1">
    <citation type="submission" date="2019-07" db="EMBL/GenBank/DDBJ databases">
        <title>R&amp;d 2014.</title>
        <authorList>
            <person name="Klenk H.-P."/>
        </authorList>
    </citation>
    <scope>NUCLEOTIDE SEQUENCE [LARGE SCALE GENOMIC DNA]</scope>
    <source>
        <strain evidence="8 9">DSM 43868</strain>
    </source>
</reference>
<dbReference type="Pfam" id="PF02687">
    <property type="entry name" value="FtsX"/>
    <property type="match status" value="1"/>
</dbReference>
<keyword evidence="4 6" id="KW-1133">Transmembrane helix</keyword>
<evidence type="ECO:0000256" key="5">
    <source>
        <dbReference type="ARBA" id="ARBA00023136"/>
    </source>
</evidence>
<dbReference type="Proteomes" id="UP000319825">
    <property type="component" value="Unassembled WGS sequence"/>
</dbReference>
<evidence type="ECO:0000256" key="3">
    <source>
        <dbReference type="ARBA" id="ARBA00022692"/>
    </source>
</evidence>
<keyword evidence="5 6" id="KW-0472">Membrane</keyword>
<evidence type="ECO:0000256" key="4">
    <source>
        <dbReference type="ARBA" id="ARBA00022989"/>
    </source>
</evidence>
<evidence type="ECO:0000256" key="2">
    <source>
        <dbReference type="ARBA" id="ARBA00022475"/>
    </source>
</evidence>
<evidence type="ECO:0000256" key="6">
    <source>
        <dbReference type="SAM" id="Phobius"/>
    </source>
</evidence>
<organism evidence="8 9">
    <name type="scientific">Micromonospora olivasterospora</name>
    <dbReference type="NCBI Taxonomy" id="1880"/>
    <lineage>
        <taxon>Bacteria</taxon>
        <taxon>Bacillati</taxon>
        <taxon>Actinomycetota</taxon>
        <taxon>Actinomycetes</taxon>
        <taxon>Micromonosporales</taxon>
        <taxon>Micromonosporaceae</taxon>
        <taxon>Micromonospora</taxon>
    </lineage>
</organism>
<keyword evidence="2" id="KW-1003">Cell membrane</keyword>